<dbReference type="AlphaFoldDB" id="A0A0M4SIA1"/>
<evidence type="ECO:0000313" key="2">
    <source>
        <dbReference type="EMBL" id="ALF52122.1"/>
    </source>
</evidence>
<organism evidence="2 3">
    <name type="scientific">Nostoc piscinale CENA21</name>
    <dbReference type="NCBI Taxonomy" id="224013"/>
    <lineage>
        <taxon>Bacteria</taxon>
        <taxon>Bacillati</taxon>
        <taxon>Cyanobacteriota</taxon>
        <taxon>Cyanophyceae</taxon>
        <taxon>Nostocales</taxon>
        <taxon>Nostocaceae</taxon>
        <taxon>Nostoc</taxon>
    </lineage>
</organism>
<keyword evidence="3" id="KW-1185">Reference proteome</keyword>
<reference evidence="2 3" key="2">
    <citation type="journal article" date="2016" name="Genome Announc.">
        <title>Draft Genome Sequence of the N2-Fixing Cyanobacterium Nostoc piscinale CENA21, Isolated from the Brazilian Amazon Floodplain.</title>
        <authorList>
            <person name="Leao T."/>
            <person name="Guimaraes P.I."/>
            <person name="de Melo A.G."/>
            <person name="Ramos R.T."/>
            <person name="Leao P.N."/>
            <person name="Silva A."/>
            <person name="Fiore M.F."/>
            <person name="Schneider M.P."/>
        </authorList>
    </citation>
    <scope>NUCLEOTIDE SEQUENCE [LARGE SCALE GENOMIC DNA]</scope>
    <source>
        <strain evidence="2 3">CENA21</strain>
    </source>
</reference>
<evidence type="ECO:0000313" key="3">
    <source>
        <dbReference type="Proteomes" id="UP000062645"/>
    </source>
</evidence>
<reference evidence="3" key="1">
    <citation type="submission" date="2015-07" db="EMBL/GenBank/DDBJ databases">
        <title>Genome Of Nitrogen-Fixing Cyanobacterium Nostoc piscinale CENA21 From Solimoes/Amazon River Floodplain Sediments And Comparative Genomics To Uncover Biosynthetic Natural Products Potential.</title>
        <authorList>
            <person name="Leao T.F."/>
            <person name="Leao P.N."/>
            <person name="Guimaraes P.I."/>
            <person name="de Melo A.G.C."/>
            <person name="Ramos R.T.J."/>
            <person name="Silva A."/>
            <person name="Fiore M.F."/>
            <person name="Schneider M.P.C."/>
        </authorList>
    </citation>
    <scope>NUCLEOTIDE SEQUENCE [LARGE SCALE GENOMIC DNA]</scope>
    <source>
        <strain evidence="3">CENA21</strain>
    </source>
</reference>
<name>A0A0M4SIA1_9NOSO</name>
<dbReference type="KEGG" id="npz:ACX27_03475"/>
<dbReference type="PATRIC" id="fig|224013.5.peg.840"/>
<accession>A0A0M4SIA1</accession>
<keyword evidence="1" id="KW-1133">Transmembrane helix</keyword>
<keyword evidence="1" id="KW-0472">Membrane</keyword>
<evidence type="ECO:0000256" key="1">
    <source>
        <dbReference type="SAM" id="Phobius"/>
    </source>
</evidence>
<protein>
    <submittedName>
        <fullName evidence="2">Uncharacterized protein</fullName>
    </submittedName>
</protein>
<dbReference type="Proteomes" id="UP000062645">
    <property type="component" value="Chromosome"/>
</dbReference>
<dbReference type="STRING" id="224013.ACX27_03475"/>
<sequence length="65" mass="7088">MACLLFSVTEALQLRIQALGANIPYQFLVILLYAIAFFALLGLAAKVAPSKALGVNYFPENRRSS</sequence>
<dbReference type="EMBL" id="CP012036">
    <property type="protein sequence ID" value="ALF52122.1"/>
    <property type="molecule type" value="Genomic_DNA"/>
</dbReference>
<feature type="transmembrane region" description="Helical" evidence="1">
    <location>
        <begin position="23"/>
        <end position="44"/>
    </location>
</feature>
<gene>
    <name evidence="2" type="ORF">ACX27_03475</name>
</gene>
<keyword evidence="1" id="KW-0812">Transmembrane</keyword>
<proteinExistence type="predicted"/>